<evidence type="ECO:0000256" key="8">
    <source>
        <dbReference type="PROSITE-ProRule" id="PRU01240"/>
    </source>
</evidence>
<feature type="domain" description="Tripeptidyl peptidase II second Ig-like" evidence="11">
    <location>
        <begin position="842"/>
        <end position="1014"/>
    </location>
</feature>
<dbReference type="Pfam" id="PF00082">
    <property type="entry name" value="Peptidase_S8"/>
    <property type="match status" value="1"/>
</dbReference>
<accession>A0A0L0T732</accession>
<feature type="compositionally biased region" description="Basic and acidic residues" evidence="9">
    <location>
        <begin position="1059"/>
        <end position="1076"/>
    </location>
</feature>
<dbReference type="Gene3D" id="1.25.40.710">
    <property type="match status" value="1"/>
</dbReference>
<dbReference type="InterPro" id="IPR000209">
    <property type="entry name" value="Peptidase_S8/S53_dom"/>
</dbReference>
<feature type="domain" description="Peptidase S8/S53" evidence="10">
    <location>
        <begin position="56"/>
        <end position="496"/>
    </location>
</feature>
<keyword evidence="5 8" id="KW-0645">Protease</keyword>
<gene>
    <name evidence="14" type="ORF">AMAG_14674</name>
</gene>
<dbReference type="Pfam" id="PF21316">
    <property type="entry name" value="TPPII_GBD"/>
    <property type="match status" value="1"/>
</dbReference>
<dbReference type="PANTHER" id="PTHR43806">
    <property type="entry name" value="PEPTIDASE S8"/>
    <property type="match status" value="1"/>
</dbReference>
<dbReference type="PROSITE" id="PS51892">
    <property type="entry name" value="SUBTILASE"/>
    <property type="match status" value="1"/>
</dbReference>
<keyword evidence="4" id="KW-0031">Aminopeptidase</keyword>
<dbReference type="GO" id="GO:0008240">
    <property type="term" value="F:tripeptidyl-peptidase activity"/>
    <property type="evidence" value="ECO:0007669"/>
    <property type="project" value="UniProtKB-EC"/>
</dbReference>
<proteinExistence type="inferred from homology"/>
<dbReference type="InterPro" id="IPR046939">
    <property type="entry name" value="TPPII_C_sf"/>
</dbReference>
<evidence type="ECO:0000313" key="15">
    <source>
        <dbReference type="Proteomes" id="UP000054350"/>
    </source>
</evidence>
<evidence type="ECO:0000259" key="13">
    <source>
        <dbReference type="Pfam" id="PF21316"/>
    </source>
</evidence>
<dbReference type="PROSITE" id="PS00138">
    <property type="entry name" value="SUBTILASE_SER"/>
    <property type="match status" value="1"/>
</dbReference>
<feature type="active site" description="Charge relay system" evidence="8">
    <location>
        <position position="277"/>
    </location>
</feature>
<dbReference type="InterPro" id="IPR046940">
    <property type="entry name" value="TPPII_Ig-like_sf"/>
</dbReference>
<dbReference type="GO" id="GO:0004177">
    <property type="term" value="F:aminopeptidase activity"/>
    <property type="evidence" value="ECO:0007669"/>
    <property type="project" value="UniProtKB-KW"/>
</dbReference>
<evidence type="ECO:0000256" key="4">
    <source>
        <dbReference type="ARBA" id="ARBA00022438"/>
    </source>
</evidence>
<dbReference type="GO" id="GO:0005829">
    <property type="term" value="C:cytosol"/>
    <property type="evidence" value="ECO:0007669"/>
    <property type="project" value="TreeGrafter"/>
</dbReference>
<dbReference type="GO" id="GO:0004252">
    <property type="term" value="F:serine-type endopeptidase activity"/>
    <property type="evidence" value="ECO:0007669"/>
    <property type="project" value="UniProtKB-UniRule"/>
</dbReference>
<organism evidence="14 15">
    <name type="scientific">Allomyces macrogynus (strain ATCC 38327)</name>
    <name type="common">Allomyces javanicus var. macrogynus</name>
    <dbReference type="NCBI Taxonomy" id="578462"/>
    <lineage>
        <taxon>Eukaryota</taxon>
        <taxon>Fungi</taxon>
        <taxon>Fungi incertae sedis</taxon>
        <taxon>Blastocladiomycota</taxon>
        <taxon>Blastocladiomycetes</taxon>
        <taxon>Blastocladiales</taxon>
        <taxon>Blastocladiaceae</taxon>
        <taxon>Allomyces</taxon>
    </lineage>
</organism>
<evidence type="ECO:0000256" key="7">
    <source>
        <dbReference type="ARBA" id="ARBA00022825"/>
    </source>
</evidence>
<evidence type="ECO:0000256" key="2">
    <source>
        <dbReference type="ARBA" id="ARBA00011073"/>
    </source>
</evidence>
<dbReference type="EMBL" id="GG745366">
    <property type="protein sequence ID" value="KNE70552.1"/>
    <property type="molecule type" value="Genomic_DNA"/>
</dbReference>
<reference evidence="14 15" key="1">
    <citation type="submission" date="2009-11" db="EMBL/GenBank/DDBJ databases">
        <title>Annotation of Allomyces macrogynus ATCC 38327.</title>
        <authorList>
            <consortium name="The Broad Institute Genome Sequencing Platform"/>
            <person name="Russ C."/>
            <person name="Cuomo C."/>
            <person name="Burger G."/>
            <person name="Gray M.W."/>
            <person name="Holland P.W.H."/>
            <person name="King N."/>
            <person name="Lang F.B.F."/>
            <person name="Roger A.J."/>
            <person name="Ruiz-Trillo I."/>
            <person name="Young S.K."/>
            <person name="Zeng Q."/>
            <person name="Gargeya S."/>
            <person name="Fitzgerald M."/>
            <person name="Haas B."/>
            <person name="Abouelleil A."/>
            <person name="Alvarado L."/>
            <person name="Arachchi H.M."/>
            <person name="Berlin A."/>
            <person name="Chapman S.B."/>
            <person name="Gearin G."/>
            <person name="Goldberg J."/>
            <person name="Griggs A."/>
            <person name="Gujja S."/>
            <person name="Hansen M."/>
            <person name="Heiman D."/>
            <person name="Howarth C."/>
            <person name="Larimer J."/>
            <person name="Lui A."/>
            <person name="MacDonald P.J.P."/>
            <person name="McCowen C."/>
            <person name="Montmayeur A."/>
            <person name="Murphy C."/>
            <person name="Neiman D."/>
            <person name="Pearson M."/>
            <person name="Priest M."/>
            <person name="Roberts A."/>
            <person name="Saif S."/>
            <person name="Shea T."/>
            <person name="Sisk P."/>
            <person name="Stolte C."/>
            <person name="Sykes S."/>
            <person name="Wortman J."/>
            <person name="Nusbaum C."/>
            <person name="Birren B."/>
        </authorList>
    </citation>
    <scope>NUCLEOTIDE SEQUENCE [LARGE SCALE GENOMIC DNA]</scope>
    <source>
        <strain evidence="14 15">ATCC 38327</strain>
    </source>
</reference>
<dbReference type="Proteomes" id="UP000054350">
    <property type="component" value="Unassembled WGS sequence"/>
</dbReference>
<dbReference type="InterPro" id="IPR022229">
    <property type="entry name" value="TPPII_Ig-like-2"/>
</dbReference>
<dbReference type="Gene3D" id="2.60.40.3170">
    <property type="match status" value="1"/>
</dbReference>
<feature type="region of interest" description="Disordered" evidence="9">
    <location>
        <begin position="1056"/>
        <end position="1076"/>
    </location>
</feature>
<dbReference type="InterPro" id="IPR048384">
    <property type="entry name" value="TPPII_GBD"/>
</dbReference>
<sequence>MPCAETRPTTTSTLITPRTTKISMAAMPDAFPVHGLLPKDETEATAFLTKYPQYDGRNTVVAILDTGVCPAAPGLQTTTDGKPKLIDIVDCTGAGDVQMSDPVPLIAAESDASLSTVKGLSGRTLHLNPDWLIPSKTVRLGIKRGLDLFPGPVQSRVTADAKHKLLEQHAQLDAKVRGGDKTTDETKKEDLDALKALADGVDPVGPVYDVLAFHDGTHWRVVVDTAEDGKIESQPALASYRFEHQYHRFGDLDNLTFSVNVYDGGKTVSLVTQSGAHGTHVAAITSAHHPEEPHLNGLAPGAQLVSLRIGDARLGSMETGPALARAVLAMVQNKVDLANMSYGEAAHVPNAGRFVELVRDIAVRRHGVIFVASAGNAGPALSTSGAPGGCTSGVISVGAHVGAAQMAAEYALVHDRHGGIPPREYTWTSRGPTTDGEWGVDVYAPGSAVTSVPSYQLAPNQLMNGTSMSSPNACGNFALLVSGWKAEVGTQLTPARLLKAVQATGTPVATDPFKRPFLQTDKAFAHLLAHKDARELDVAFNLSIGDGKARGIYLRGHDETHTPLSATVNVKPGVPLPPIKNDWAEIYYAVPEPTDPDTTLPAPTPVSHDDANALKLAIDLRLALVATAPWVRVPAFATLTHEGRGIPVEVDTPALATGLHVAAIEAWDTTAPKSKGPLFTVPVTVCKPVRVTDTVRAAIKWENVATGPGTIERKFVAVPAGASFVDVFITTRSPTPSPAVFYVRTLQLVPHTRYPTYGQTYRVTIGNAETEALEPKRHRVVPGVTMEVTLAQWWAAASPHSVDVELVFHGINVTPPPTASLAAPIVQGNGIVRLDVHSQVRREENVQIGISLDKLRKWIRAKDSSITPLSATRDVTPAARATHQLVLTYLVPIAENGTSITPSLPGLANVLYDAPYEAYLLMVSDVFQRTVAFHDMYPKSVKLDKGEYTVRVQVRHDDTALLERLANLPLAVDFPAKGVSVDLFPSFADAVSKGSKWPSKVSLNRGESRALFAVVPAEVKDASPGDLLLGSVTVGEGGRSNKIDGGFGDVAIPVTNAANKDKKPGNGTPKDKPSLADQVRDVQIAHYKSLTKDADAAARADLEAALDEQHGTHLPYLQAKLDVAVATKGDVAATADAVLAAIDRSELAAQLMLAGQAKTSAAARGDKDAETAAAAQVKTAEARRDALVAAAQKKAVTVLGDALVPADGGENWGAAIREWRQWRTNPDGATSLEQVKLLVAELLGAGKKGAAVRAVLKYLADTPKTPANADDVKGALALKAQVLREVGWDVWADHEEKWGLVRFPKALAPF</sequence>
<evidence type="ECO:0000259" key="11">
    <source>
        <dbReference type="Pfam" id="PF12580"/>
    </source>
</evidence>
<dbReference type="SUPFAM" id="SSF52743">
    <property type="entry name" value="Subtilisin-like"/>
    <property type="match status" value="1"/>
</dbReference>
<feature type="active site" description="Charge relay system" evidence="8">
    <location>
        <position position="467"/>
    </location>
</feature>
<keyword evidence="7 8" id="KW-0720">Serine protease</keyword>
<reference evidence="15" key="2">
    <citation type="submission" date="2009-11" db="EMBL/GenBank/DDBJ databases">
        <title>The Genome Sequence of Allomyces macrogynus strain ATCC 38327.</title>
        <authorList>
            <consortium name="The Broad Institute Genome Sequencing Platform"/>
            <person name="Russ C."/>
            <person name="Cuomo C."/>
            <person name="Shea T."/>
            <person name="Young S.K."/>
            <person name="Zeng Q."/>
            <person name="Koehrsen M."/>
            <person name="Haas B."/>
            <person name="Borodovsky M."/>
            <person name="Guigo R."/>
            <person name="Alvarado L."/>
            <person name="Berlin A."/>
            <person name="Borenstein D."/>
            <person name="Chen Z."/>
            <person name="Engels R."/>
            <person name="Freedman E."/>
            <person name="Gellesch M."/>
            <person name="Goldberg J."/>
            <person name="Griggs A."/>
            <person name="Gujja S."/>
            <person name="Heiman D."/>
            <person name="Hepburn T."/>
            <person name="Howarth C."/>
            <person name="Jen D."/>
            <person name="Larson L."/>
            <person name="Lewis B."/>
            <person name="Mehta T."/>
            <person name="Park D."/>
            <person name="Pearson M."/>
            <person name="Roberts A."/>
            <person name="Saif S."/>
            <person name="Shenoy N."/>
            <person name="Sisk P."/>
            <person name="Stolte C."/>
            <person name="Sykes S."/>
            <person name="Walk T."/>
            <person name="White J."/>
            <person name="Yandava C."/>
            <person name="Burger G."/>
            <person name="Gray M.W."/>
            <person name="Holland P.W.H."/>
            <person name="King N."/>
            <person name="Lang F.B.F."/>
            <person name="Roger A.J."/>
            <person name="Ruiz-Trillo I."/>
            <person name="Lander E."/>
            <person name="Nusbaum C."/>
        </authorList>
    </citation>
    <scope>NUCLEOTIDE SEQUENCE [LARGE SCALE GENOMIC DNA]</scope>
    <source>
        <strain evidence="15">ATCC 38327</strain>
    </source>
</reference>
<feature type="domain" description="Tripeptidyl-peptidase II galactose-binding" evidence="13">
    <location>
        <begin position="707"/>
        <end position="796"/>
    </location>
</feature>
<dbReference type="Gene3D" id="3.40.50.200">
    <property type="entry name" value="Peptidase S8/S53 domain"/>
    <property type="match status" value="2"/>
</dbReference>
<dbReference type="InterPro" id="IPR015500">
    <property type="entry name" value="Peptidase_S8_subtilisin-rel"/>
</dbReference>
<dbReference type="Pfam" id="PF21223">
    <property type="entry name" value="TPPII_Ig-like-1"/>
    <property type="match status" value="1"/>
</dbReference>
<feature type="domain" description="Tripeptidyl-peptidase II first Ig-like" evidence="12">
    <location>
        <begin position="610"/>
        <end position="685"/>
    </location>
</feature>
<evidence type="ECO:0000259" key="10">
    <source>
        <dbReference type="Pfam" id="PF00082"/>
    </source>
</evidence>
<feature type="active site" description="Charge relay system" evidence="8">
    <location>
        <position position="65"/>
    </location>
</feature>
<dbReference type="PANTHER" id="PTHR43806:SF14">
    <property type="entry name" value="TRIPEPTIDYL-PEPTIDASE 2"/>
    <property type="match status" value="1"/>
</dbReference>
<name>A0A0L0T732_ALLM3</name>
<dbReference type="InterPro" id="IPR023828">
    <property type="entry name" value="Peptidase_S8_Ser-AS"/>
</dbReference>
<dbReference type="EC" id="3.4.14.10" evidence="3"/>
<protein>
    <recommendedName>
        <fullName evidence="3">tripeptidyl-peptidase II</fullName>
        <ecNumber evidence="3">3.4.14.10</ecNumber>
    </recommendedName>
</protein>
<dbReference type="OrthoDB" id="10256524at2759"/>
<dbReference type="InterPro" id="IPR048383">
    <property type="entry name" value="TPPII_Ig-like-1"/>
</dbReference>
<evidence type="ECO:0000259" key="12">
    <source>
        <dbReference type="Pfam" id="PF21223"/>
    </source>
</evidence>
<evidence type="ECO:0000256" key="9">
    <source>
        <dbReference type="SAM" id="MobiDB-lite"/>
    </source>
</evidence>
<comment type="similarity">
    <text evidence="2 8">Belongs to the peptidase S8 family.</text>
</comment>
<dbReference type="InterPro" id="IPR050131">
    <property type="entry name" value="Peptidase_S8_subtilisin-like"/>
</dbReference>
<evidence type="ECO:0000256" key="6">
    <source>
        <dbReference type="ARBA" id="ARBA00022801"/>
    </source>
</evidence>
<dbReference type="VEuPathDB" id="FungiDB:AMAG_14674"/>
<comment type="catalytic activity">
    <reaction evidence="1">
        <text>Release of an N-terminal tripeptide from a polypeptide.</text>
        <dbReference type="EC" id="3.4.14.10"/>
    </reaction>
</comment>
<evidence type="ECO:0000256" key="5">
    <source>
        <dbReference type="ARBA" id="ARBA00022670"/>
    </source>
</evidence>
<evidence type="ECO:0000256" key="3">
    <source>
        <dbReference type="ARBA" id="ARBA00012462"/>
    </source>
</evidence>
<dbReference type="InterPro" id="IPR036852">
    <property type="entry name" value="Peptidase_S8/S53_dom_sf"/>
</dbReference>
<dbReference type="eggNOG" id="KOG1114">
    <property type="taxonomic scope" value="Eukaryota"/>
</dbReference>
<dbReference type="PRINTS" id="PR00723">
    <property type="entry name" value="SUBTILISIN"/>
</dbReference>
<dbReference type="Pfam" id="PF12580">
    <property type="entry name" value="TPPII"/>
    <property type="match status" value="1"/>
</dbReference>
<dbReference type="STRING" id="578462.A0A0L0T732"/>
<evidence type="ECO:0000313" key="14">
    <source>
        <dbReference type="EMBL" id="KNE70552.1"/>
    </source>
</evidence>
<evidence type="ECO:0000256" key="1">
    <source>
        <dbReference type="ARBA" id="ARBA00001910"/>
    </source>
</evidence>
<dbReference type="GO" id="GO:0006508">
    <property type="term" value="P:proteolysis"/>
    <property type="evidence" value="ECO:0007669"/>
    <property type="project" value="UniProtKB-KW"/>
</dbReference>
<keyword evidence="6 8" id="KW-0378">Hydrolase</keyword>
<keyword evidence="15" id="KW-1185">Reference proteome</keyword>